<evidence type="ECO:0000313" key="2">
    <source>
        <dbReference type="EMBL" id="KUI72066.1"/>
    </source>
</evidence>
<reference evidence="2" key="1">
    <citation type="submission" date="2014-12" db="EMBL/GenBank/DDBJ databases">
        <title>Genome Sequence of Valsa Canker Pathogens Uncovers a Specific Adaption of Colonization on Woody Bark.</title>
        <authorList>
            <person name="Yin Z."/>
            <person name="Liu H."/>
            <person name="Gao X."/>
            <person name="Li Z."/>
            <person name="Song N."/>
            <person name="Ke X."/>
            <person name="Dai Q."/>
            <person name="Wu Y."/>
            <person name="Sun Y."/>
            <person name="Xu J.-R."/>
            <person name="Kang Z.K."/>
            <person name="Wang L."/>
            <person name="Huang L."/>
        </authorList>
    </citation>
    <scope>NUCLEOTIDE SEQUENCE [LARGE SCALE GENOMIC DNA]</scope>
    <source>
        <strain evidence="2">03-8</strain>
    </source>
</reference>
<dbReference type="Proteomes" id="UP000078559">
    <property type="component" value="Chromosome 8"/>
</dbReference>
<protein>
    <submittedName>
        <fullName evidence="2">Uncharacterized protein</fullName>
    </submittedName>
</protein>
<dbReference type="AlphaFoldDB" id="A0A194W6C7"/>
<dbReference type="EMBL" id="CM003105">
    <property type="protein sequence ID" value="KUI72066.1"/>
    <property type="molecule type" value="Genomic_DNA"/>
</dbReference>
<evidence type="ECO:0000313" key="3">
    <source>
        <dbReference type="Proteomes" id="UP000078559"/>
    </source>
</evidence>
<evidence type="ECO:0000256" key="1">
    <source>
        <dbReference type="SAM" id="MobiDB-lite"/>
    </source>
</evidence>
<proteinExistence type="predicted"/>
<accession>A0A194W6C7</accession>
<gene>
    <name evidence="2" type="ORF">VM1G_07607</name>
</gene>
<keyword evidence="3" id="KW-1185">Reference proteome</keyword>
<name>A0A194W6C7_CYTMA</name>
<feature type="region of interest" description="Disordered" evidence="1">
    <location>
        <begin position="362"/>
        <end position="389"/>
    </location>
</feature>
<sequence>MTPEPTRPTPASDGKAEARKLTIDDLGQQHRDVFTRALFNVLSTPAAETTFAQILDGAPLSQSVQDVPGWIYPLDHPVRTQHLELCPGVLDRIRHSRSTFDLKVLKLGSRLFHRYQAASPGSRAFKTCLIEMVAVAIHQTAVYLYELGLDLGGHKDLVTWVAPANDTAFYQFYPDGKLPSLFIYKQYRDLEQYPNGAADIVGYWAEAQIFGGVVLFDRRKPRDCEPYEEPDAVFFHSNHKGVTYRIWQLLDTQKNELLDFLLPEIGIEGNRDNSVRCPLPIYPDQKNLTRIDPEEPIYETGIYRDLWERKPLGDDDGDPRSHCASYNSLDYTGMVDFERSKERCWARRVAIDERLEAEVDTEIEQEERAAASDQQGEADDELVKTLKKE</sequence>
<organism evidence="2 3">
    <name type="scientific">Cytospora mali</name>
    <name type="common">Apple Valsa canker fungus</name>
    <name type="synonym">Valsa mali</name>
    <dbReference type="NCBI Taxonomy" id="578113"/>
    <lineage>
        <taxon>Eukaryota</taxon>
        <taxon>Fungi</taxon>
        <taxon>Dikarya</taxon>
        <taxon>Ascomycota</taxon>
        <taxon>Pezizomycotina</taxon>
        <taxon>Sordariomycetes</taxon>
        <taxon>Sordariomycetidae</taxon>
        <taxon>Diaporthales</taxon>
        <taxon>Cytosporaceae</taxon>
        <taxon>Cytospora</taxon>
    </lineage>
</organism>
<dbReference type="OrthoDB" id="5346581at2759"/>